<sequence length="153" mass="17370">MPDKSLDRLSQAFENSARRWELIVYPSLFGFILLAGYGFFLIYSLTKDVHYLAISVDSNMTVMASNFQSVSDNMNRLTANVRAMAANMKSIDDNVSTLEPMLTNMSSMDRSMDSMEQAIKAMTVSTHNMRNDMAIMNQSVSRPMSFMNSFMPW</sequence>
<proteinExistence type="predicted"/>
<comment type="caution">
    <text evidence="2">The sequence shown here is derived from an EMBL/GenBank/DDBJ whole genome shotgun (WGS) entry which is preliminary data.</text>
</comment>
<protein>
    <recommendedName>
        <fullName evidence="3">Methyl-accepting chemotaxis protein</fullName>
    </recommendedName>
</protein>
<accession>A0A831RMS2</accession>
<dbReference type="EMBL" id="DRKP01000091">
    <property type="protein sequence ID" value="HEB96358.1"/>
    <property type="molecule type" value="Genomic_DNA"/>
</dbReference>
<evidence type="ECO:0000256" key="1">
    <source>
        <dbReference type="SAM" id="Phobius"/>
    </source>
</evidence>
<gene>
    <name evidence="2" type="ORF">ENI96_07995</name>
</gene>
<evidence type="ECO:0008006" key="3">
    <source>
        <dbReference type="Google" id="ProtNLM"/>
    </source>
</evidence>
<feature type="transmembrane region" description="Helical" evidence="1">
    <location>
        <begin position="23"/>
        <end position="45"/>
    </location>
</feature>
<keyword evidence="1" id="KW-0812">Transmembrane</keyword>
<dbReference type="Gene3D" id="1.10.287.950">
    <property type="entry name" value="Methyl-accepting chemotaxis protein"/>
    <property type="match status" value="1"/>
</dbReference>
<keyword evidence="1" id="KW-0472">Membrane</keyword>
<organism evidence="2">
    <name type="scientific">Sedimenticola thiotaurini</name>
    <dbReference type="NCBI Taxonomy" id="1543721"/>
    <lineage>
        <taxon>Bacteria</taxon>
        <taxon>Pseudomonadati</taxon>
        <taxon>Pseudomonadota</taxon>
        <taxon>Gammaproteobacteria</taxon>
        <taxon>Chromatiales</taxon>
        <taxon>Sedimenticolaceae</taxon>
        <taxon>Sedimenticola</taxon>
    </lineage>
</organism>
<keyword evidence="1" id="KW-1133">Transmembrane helix</keyword>
<reference evidence="2" key="1">
    <citation type="journal article" date="2020" name="mSystems">
        <title>Genome- and Community-Level Interaction Insights into Carbon Utilization and Element Cycling Functions of Hydrothermarchaeota in Hydrothermal Sediment.</title>
        <authorList>
            <person name="Zhou Z."/>
            <person name="Liu Y."/>
            <person name="Xu W."/>
            <person name="Pan J."/>
            <person name="Luo Z.H."/>
            <person name="Li M."/>
        </authorList>
    </citation>
    <scope>NUCLEOTIDE SEQUENCE [LARGE SCALE GENOMIC DNA]</scope>
    <source>
        <strain evidence="2">HyVt-443</strain>
    </source>
</reference>
<name>A0A831RMS2_9GAMM</name>
<dbReference type="Proteomes" id="UP000886251">
    <property type="component" value="Unassembled WGS sequence"/>
</dbReference>
<dbReference type="AlphaFoldDB" id="A0A831RMS2"/>
<evidence type="ECO:0000313" key="2">
    <source>
        <dbReference type="EMBL" id="HEB96358.1"/>
    </source>
</evidence>